<proteinExistence type="predicted"/>
<name>M3BQZ2_SPHMS</name>
<feature type="region of interest" description="Disordered" evidence="1">
    <location>
        <begin position="1"/>
        <end position="21"/>
    </location>
</feature>
<reference evidence="2 3" key="1">
    <citation type="journal article" date="2012" name="PLoS Pathog.">
        <title>Diverse lifestyles and strategies of plant pathogenesis encoded in the genomes of eighteen Dothideomycetes fungi.</title>
        <authorList>
            <person name="Ohm R.A."/>
            <person name="Feau N."/>
            <person name="Henrissat B."/>
            <person name="Schoch C.L."/>
            <person name="Horwitz B.A."/>
            <person name="Barry K.W."/>
            <person name="Condon B.J."/>
            <person name="Copeland A.C."/>
            <person name="Dhillon B."/>
            <person name="Glaser F."/>
            <person name="Hesse C.N."/>
            <person name="Kosti I."/>
            <person name="LaButti K."/>
            <person name="Lindquist E.A."/>
            <person name="Lucas S."/>
            <person name="Salamov A.A."/>
            <person name="Bradshaw R.E."/>
            <person name="Ciuffetti L."/>
            <person name="Hamelin R.C."/>
            <person name="Kema G.H.J."/>
            <person name="Lawrence C."/>
            <person name="Scott J.A."/>
            <person name="Spatafora J.W."/>
            <person name="Turgeon B.G."/>
            <person name="de Wit P.J.G.M."/>
            <person name="Zhong S."/>
            <person name="Goodwin S.B."/>
            <person name="Grigoriev I.V."/>
        </authorList>
    </citation>
    <scope>NUCLEOTIDE SEQUENCE [LARGE SCALE GENOMIC DNA]</scope>
    <source>
        <strain evidence="2 3">SO2202</strain>
    </source>
</reference>
<dbReference type="Proteomes" id="UP000016931">
    <property type="component" value="Unassembled WGS sequence"/>
</dbReference>
<dbReference type="OrthoDB" id="10252326at2759"/>
<dbReference type="GeneID" id="27898816"/>
<evidence type="ECO:0000256" key="1">
    <source>
        <dbReference type="SAM" id="MobiDB-lite"/>
    </source>
</evidence>
<evidence type="ECO:0000313" key="2">
    <source>
        <dbReference type="EMBL" id="EMF08533.1"/>
    </source>
</evidence>
<dbReference type="HOGENOM" id="CLU_2672683_0_0_1"/>
<gene>
    <name evidence="2" type="ORF">SEPMUDRAFT_121308</name>
</gene>
<keyword evidence="3" id="KW-1185">Reference proteome</keyword>
<evidence type="ECO:0000313" key="3">
    <source>
        <dbReference type="Proteomes" id="UP000016931"/>
    </source>
</evidence>
<dbReference type="RefSeq" id="XP_016756654.1">
    <property type="nucleotide sequence ID" value="XM_016901679.1"/>
</dbReference>
<protein>
    <submittedName>
        <fullName evidence="2">Uncharacterized protein</fullName>
    </submittedName>
</protein>
<dbReference type="EMBL" id="KB456271">
    <property type="protein sequence ID" value="EMF08533.1"/>
    <property type="molecule type" value="Genomic_DNA"/>
</dbReference>
<dbReference type="AlphaFoldDB" id="M3BQZ2"/>
<accession>M3BQZ2</accession>
<organism evidence="2 3">
    <name type="scientific">Sphaerulina musiva (strain SO2202)</name>
    <name type="common">Poplar stem canker fungus</name>
    <name type="synonym">Septoria musiva</name>
    <dbReference type="NCBI Taxonomy" id="692275"/>
    <lineage>
        <taxon>Eukaryota</taxon>
        <taxon>Fungi</taxon>
        <taxon>Dikarya</taxon>
        <taxon>Ascomycota</taxon>
        <taxon>Pezizomycotina</taxon>
        <taxon>Dothideomycetes</taxon>
        <taxon>Dothideomycetidae</taxon>
        <taxon>Mycosphaerellales</taxon>
        <taxon>Mycosphaerellaceae</taxon>
        <taxon>Sphaerulina</taxon>
    </lineage>
</organism>
<sequence>MSPMLPKTAQTDVPKTDKNGEKMYTATEVQKLGELYAAQVQRRLQIVKIVIPRAESLRRTLCYAELKATFAIFAS</sequence>